<dbReference type="InterPro" id="IPR019519">
    <property type="entry name" value="Elp5"/>
</dbReference>
<gene>
    <name evidence="10" type="ORF">FPE_LOCUS28268</name>
</gene>
<evidence type="ECO:0000256" key="3">
    <source>
        <dbReference type="ARBA" id="ARBA00005043"/>
    </source>
</evidence>
<evidence type="ECO:0000256" key="5">
    <source>
        <dbReference type="ARBA" id="ARBA00020264"/>
    </source>
</evidence>
<feature type="region of interest" description="Disordered" evidence="9">
    <location>
        <begin position="149"/>
        <end position="169"/>
    </location>
</feature>
<accession>A0AAD2E949</accession>
<name>A0AAD2E949_9LAMI</name>
<evidence type="ECO:0000256" key="7">
    <source>
        <dbReference type="ARBA" id="ARBA00022694"/>
    </source>
</evidence>
<keyword evidence="7" id="KW-0819">tRNA processing</keyword>
<comment type="pathway">
    <text evidence="3">tRNA modification; 5-methoxycarbonylmethyl-2-thiouridine-tRNA biosynthesis.</text>
</comment>
<dbReference type="Proteomes" id="UP000834106">
    <property type="component" value="Chromosome 17"/>
</dbReference>
<evidence type="ECO:0000256" key="6">
    <source>
        <dbReference type="ARBA" id="ARBA00022490"/>
    </source>
</evidence>
<dbReference type="GO" id="GO:0002098">
    <property type="term" value="P:tRNA wobble uridine modification"/>
    <property type="evidence" value="ECO:0007669"/>
    <property type="project" value="InterPro"/>
</dbReference>
<keyword evidence="8" id="KW-0539">Nucleus</keyword>
<dbReference type="GO" id="GO:0000049">
    <property type="term" value="F:tRNA binding"/>
    <property type="evidence" value="ECO:0007669"/>
    <property type="project" value="TreeGrafter"/>
</dbReference>
<keyword evidence="6" id="KW-0963">Cytoplasm</keyword>
<evidence type="ECO:0000256" key="1">
    <source>
        <dbReference type="ARBA" id="ARBA00004123"/>
    </source>
</evidence>
<protein>
    <recommendedName>
        <fullName evidence="5">Elongator complex protein 5</fullName>
    </recommendedName>
</protein>
<dbReference type="PANTHER" id="PTHR15641:SF1">
    <property type="entry name" value="ELONGATOR COMPLEX PROTEIN 5"/>
    <property type="match status" value="1"/>
</dbReference>
<organism evidence="10 11">
    <name type="scientific">Fraxinus pennsylvanica</name>
    <dbReference type="NCBI Taxonomy" id="56036"/>
    <lineage>
        <taxon>Eukaryota</taxon>
        <taxon>Viridiplantae</taxon>
        <taxon>Streptophyta</taxon>
        <taxon>Embryophyta</taxon>
        <taxon>Tracheophyta</taxon>
        <taxon>Spermatophyta</taxon>
        <taxon>Magnoliopsida</taxon>
        <taxon>eudicotyledons</taxon>
        <taxon>Gunneridae</taxon>
        <taxon>Pentapetalae</taxon>
        <taxon>asterids</taxon>
        <taxon>lamiids</taxon>
        <taxon>Lamiales</taxon>
        <taxon>Oleaceae</taxon>
        <taxon>Oleeae</taxon>
        <taxon>Fraxinus</taxon>
    </lineage>
</organism>
<evidence type="ECO:0000256" key="8">
    <source>
        <dbReference type="ARBA" id="ARBA00023242"/>
    </source>
</evidence>
<reference evidence="10" key="1">
    <citation type="submission" date="2023-05" db="EMBL/GenBank/DDBJ databases">
        <authorList>
            <person name="Huff M."/>
        </authorList>
    </citation>
    <scope>NUCLEOTIDE SEQUENCE</scope>
</reference>
<dbReference type="EMBL" id="OU503052">
    <property type="protein sequence ID" value="CAI9780838.1"/>
    <property type="molecule type" value="Genomic_DNA"/>
</dbReference>
<proteinExistence type="inferred from homology"/>
<sequence length="169" mass="19313">MRSPTGWHVRRGVRPWSHYKGLNSKSIWIPESVGDGKGRFAVAIDSLSEMLRYTSISSVAGLLSNLRSHTEMIAESLVPKVQFNLELSEKERNDREKVVLPFEHQGIGKTIQIYDRRKSPNEDNAEMQYTSAEKVQTIKDSGRGEIIYFRDSDDEMPDLNEDPDDDLDI</sequence>
<dbReference type="GO" id="GO:0005634">
    <property type="term" value="C:nucleus"/>
    <property type="evidence" value="ECO:0007669"/>
    <property type="project" value="UniProtKB-SubCell"/>
</dbReference>
<evidence type="ECO:0000256" key="9">
    <source>
        <dbReference type="SAM" id="MobiDB-lite"/>
    </source>
</evidence>
<evidence type="ECO:0000313" key="10">
    <source>
        <dbReference type="EMBL" id="CAI9780838.1"/>
    </source>
</evidence>
<keyword evidence="11" id="KW-1185">Reference proteome</keyword>
<feature type="compositionally biased region" description="Acidic residues" evidence="9">
    <location>
        <begin position="152"/>
        <end position="169"/>
    </location>
</feature>
<evidence type="ECO:0000256" key="2">
    <source>
        <dbReference type="ARBA" id="ARBA00004496"/>
    </source>
</evidence>
<evidence type="ECO:0000256" key="4">
    <source>
        <dbReference type="ARBA" id="ARBA00009567"/>
    </source>
</evidence>
<comment type="similarity">
    <text evidence="4">Belongs to the ELP5 family.</text>
</comment>
<dbReference type="GO" id="GO:0005829">
    <property type="term" value="C:cytosol"/>
    <property type="evidence" value="ECO:0007669"/>
    <property type="project" value="TreeGrafter"/>
</dbReference>
<evidence type="ECO:0000313" key="11">
    <source>
        <dbReference type="Proteomes" id="UP000834106"/>
    </source>
</evidence>
<dbReference type="AlphaFoldDB" id="A0AAD2E949"/>
<comment type="subcellular location">
    <subcellularLocation>
        <location evidence="2">Cytoplasm</location>
    </subcellularLocation>
    <subcellularLocation>
        <location evidence="1">Nucleus</location>
    </subcellularLocation>
</comment>
<dbReference type="GO" id="GO:0033588">
    <property type="term" value="C:elongator holoenzyme complex"/>
    <property type="evidence" value="ECO:0007669"/>
    <property type="project" value="InterPro"/>
</dbReference>
<dbReference type="PANTHER" id="PTHR15641">
    <property type="entry name" value="ELONGATOR COMPLEX PROTEIN 5"/>
    <property type="match status" value="1"/>
</dbReference>
<dbReference type="Pfam" id="PF10483">
    <property type="entry name" value="Elong_Iki1"/>
    <property type="match status" value="1"/>
</dbReference>